<accession>A0AAD5WZK6</accession>
<evidence type="ECO:0000256" key="5">
    <source>
        <dbReference type="ARBA" id="ARBA00022723"/>
    </source>
</evidence>
<protein>
    <recommendedName>
        <fullName evidence="11">P-type ATPase C-terminal domain-containing protein</fullName>
    </recommendedName>
</protein>
<comment type="caution">
    <text evidence="12">The sequence shown here is derived from an EMBL/GenBank/DDBJ whole genome shotgun (WGS) entry which is preliminary data.</text>
</comment>
<feature type="compositionally biased region" description="Basic and acidic residues" evidence="9">
    <location>
        <begin position="795"/>
        <end position="814"/>
    </location>
</feature>
<dbReference type="GO" id="GO:0016887">
    <property type="term" value="F:ATP hydrolysis activity"/>
    <property type="evidence" value="ECO:0007669"/>
    <property type="project" value="InterPro"/>
</dbReference>
<dbReference type="AlphaFoldDB" id="A0AAD5WZK6"/>
<evidence type="ECO:0000256" key="1">
    <source>
        <dbReference type="ARBA" id="ARBA00004141"/>
    </source>
</evidence>
<dbReference type="InterPro" id="IPR032630">
    <property type="entry name" value="P_typ_ATPase_c"/>
</dbReference>
<dbReference type="PANTHER" id="PTHR24092">
    <property type="entry name" value="PROBABLE PHOSPHOLIPID-TRANSPORTING ATPASE"/>
    <property type="match status" value="1"/>
</dbReference>
<reference evidence="12" key="1">
    <citation type="submission" date="2020-05" db="EMBL/GenBank/DDBJ databases">
        <title>Phylogenomic resolution of chytrid fungi.</title>
        <authorList>
            <person name="Stajich J.E."/>
            <person name="Amses K."/>
            <person name="Simmons R."/>
            <person name="Seto K."/>
            <person name="Myers J."/>
            <person name="Bonds A."/>
            <person name="Quandt C.A."/>
            <person name="Barry K."/>
            <person name="Liu P."/>
            <person name="Grigoriev I."/>
            <person name="Longcore J.E."/>
            <person name="James T.Y."/>
        </authorList>
    </citation>
    <scope>NUCLEOTIDE SEQUENCE</scope>
    <source>
        <strain evidence="12">JEL0318</strain>
    </source>
</reference>
<dbReference type="InterPro" id="IPR036412">
    <property type="entry name" value="HAD-like_sf"/>
</dbReference>
<evidence type="ECO:0000256" key="2">
    <source>
        <dbReference type="ARBA" id="ARBA00004308"/>
    </source>
</evidence>
<dbReference type="Pfam" id="PF16212">
    <property type="entry name" value="PhoLip_ATPase_C"/>
    <property type="match status" value="1"/>
</dbReference>
<feature type="compositionally biased region" description="Polar residues" evidence="9">
    <location>
        <begin position="560"/>
        <end position="595"/>
    </location>
</feature>
<keyword evidence="3" id="KW-0813">Transport</keyword>
<feature type="transmembrane region" description="Helical" evidence="10">
    <location>
        <begin position="283"/>
        <end position="302"/>
    </location>
</feature>
<feature type="compositionally biased region" description="Low complexity" evidence="9">
    <location>
        <begin position="463"/>
        <end position="483"/>
    </location>
</feature>
<dbReference type="InterPro" id="IPR001757">
    <property type="entry name" value="P_typ_ATPase"/>
</dbReference>
<feature type="transmembrane region" description="Helical" evidence="10">
    <location>
        <begin position="194"/>
        <end position="215"/>
    </location>
</feature>
<sequence>MKEALERFFGGGEVCGKERNKSVRGGRVAPETELPPPYSAHQRFALIIDGSALRHALHPTNAPVLLHLALKCTTVICCRVSPLQKAQIVQLVKQNLPARCLAIGDGANDVSMIQAADVGVGIAGEEGVQAVMSADYAIGQFRFLGRLLLVHGRWCYRRIAEMILTFFAKNIVWVTILFWYQIYCGLSQTLIYEYTYMLLYNLVFSSLPIGLLGVLDQDVPAFAALLVPPLYRPNIANALFTTPRFLLYILEALYISLVIFFTAFLTFKDCALYGNGRPEDSRILAVVLATCGVINSNMLVVVNSSNWNVVNATVIFGSDLLVFLWTVVYGFMPGSDLVGIVVQVFGNVWFWTTLVFVTWVSCLPRFLCRCVGRFWWPSDVDIVREACKVEGGVEELVWSGRLFEADGVSGMEMGKGKGEVDIGDGVGVGRIGSVRGGVGVGGGPPAMTVVEAIPTLEPDTSSTEIPDTTVTPPTPTAAGPFVPHAQRIGSAPPRLNARLSMRSIPARMTSNIQDSSFFDASQPHHQQTASSSNTSLPASATHRVSLITTPTSLRPRDFTTDQSPSTVSFAATPQLSTADSFTDQQPTTPHLTVMSTHEILRNRGYSFSQSAGGRDVILSATPQTPSGSDDEHQTPYQRRRSRAKSMVARAGRSLDNVDNSQGGDSKEEDPTKPVLRAHTGRDRKARKRAFTEGSKEGGVRPSLDTIMASPATSKPVSRTVSRNSRSGRERKGKKGGGEEKVDEAAGEAVLDQGGGDGRWDDEGRRLSADPVPGMVRSSTGDVGRAVEDNGGTGGGERDDNADRESVMEDHSQKG</sequence>
<dbReference type="GO" id="GO:0046872">
    <property type="term" value="F:metal ion binding"/>
    <property type="evidence" value="ECO:0007669"/>
    <property type="project" value="UniProtKB-KW"/>
</dbReference>
<feature type="transmembrane region" description="Helical" evidence="10">
    <location>
        <begin position="309"/>
        <end position="328"/>
    </location>
</feature>
<evidence type="ECO:0000256" key="3">
    <source>
        <dbReference type="ARBA" id="ARBA00022448"/>
    </source>
</evidence>
<feature type="compositionally biased region" description="Basic and acidic residues" evidence="9">
    <location>
        <begin position="757"/>
        <end position="767"/>
    </location>
</feature>
<gene>
    <name evidence="12" type="ORF">HK097_004324</name>
</gene>
<keyword evidence="4 10" id="KW-0812">Transmembrane</keyword>
<evidence type="ECO:0000313" key="13">
    <source>
        <dbReference type="Proteomes" id="UP001212841"/>
    </source>
</evidence>
<dbReference type="EMBL" id="JADGJD010002094">
    <property type="protein sequence ID" value="KAJ3035007.1"/>
    <property type="molecule type" value="Genomic_DNA"/>
</dbReference>
<dbReference type="GO" id="GO:0005524">
    <property type="term" value="F:ATP binding"/>
    <property type="evidence" value="ECO:0007669"/>
    <property type="project" value="InterPro"/>
</dbReference>
<evidence type="ECO:0000313" key="12">
    <source>
        <dbReference type="EMBL" id="KAJ3035007.1"/>
    </source>
</evidence>
<dbReference type="SUPFAM" id="SSF81665">
    <property type="entry name" value="Calcium ATPase, transmembrane domain M"/>
    <property type="match status" value="1"/>
</dbReference>
<dbReference type="InterPro" id="IPR023298">
    <property type="entry name" value="ATPase_P-typ_TM_dom_sf"/>
</dbReference>
<feature type="transmembrane region" description="Helical" evidence="10">
    <location>
        <begin position="245"/>
        <end position="267"/>
    </location>
</feature>
<evidence type="ECO:0000256" key="10">
    <source>
        <dbReference type="SAM" id="Phobius"/>
    </source>
</evidence>
<evidence type="ECO:0000256" key="6">
    <source>
        <dbReference type="ARBA" id="ARBA00022842"/>
    </source>
</evidence>
<dbReference type="NCBIfam" id="TIGR01494">
    <property type="entry name" value="ATPase_P-type"/>
    <property type="match status" value="1"/>
</dbReference>
<evidence type="ECO:0000256" key="7">
    <source>
        <dbReference type="ARBA" id="ARBA00022989"/>
    </source>
</evidence>
<feature type="region of interest" description="Disordered" evidence="9">
    <location>
        <begin position="458"/>
        <end position="491"/>
    </location>
</feature>
<dbReference type="Proteomes" id="UP001212841">
    <property type="component" value="Unassembled WGS sequence"/>
</dbReference>
<feature type="region of interest" description="Disordered" evidence="9">
    <location>
        <begin position="617"/>
        <end position="814"/>
    </location>
</feature>
<feature type="transmembrane region" description="Helical" evidence="10">
    <location>
        <begin position="163"/>
        <end position="182"/>
    </location>
</feature>
<keyword evidence="5" id="KW-0479">Metal-binding</keyword>
<keyword evidence="8 10" id="KW-0472">Membrane</keyword>
<proteinExistence type="predicted"/>
<name>A0AAD5WZK6_9FUNG</name>
<dbReference type="SUPFAM" id="SSF56784">
    <property type="entry name" value="HAD-like"/>
    <property type="match status" value="1"/>
</dbReference>
<comment type="subcellular location">
    <subcellularLocation>
        <location evidence="2">Endomembrane system</location>
    </subcellularLocation>
    <subcellularLocation>
        <location evidence="1">Membrane</location>
        <topology evidence="1">Multi-pass membrane protein</topology>
    </subcellularLocation>
</comment>
<feature type="compositionally biased region" description="Polar residues" evidence="9">
    <location>
        <begin position="710"/>
        <end position="720"/>
    </location>
</feature>
<dbReference type="PANTHER" id="PTHR24092:SF180">
    <property type="entry name" value="PHOSPHOLIPID-TRANSPORTING ATPASE DNF1-RELATED"/>
    <property type="match status" value="1"/>
</dbReference>
<evidence type="ECO:0000256" key="4">
    <source>
        <dbReference type="ARBA" id="ARBA00022692"/>
    </source>
</evidence>
<evidence type="ECO:0000259" key="11">
    <source>
        <dbReference type="Pfam" id="PF16212"/>
    </source>
</evidence>
<feature type="region of interest" description="Disordered" evidence="9">
    <location>
        <begin position="518"/>
        <end position="596"/>
    </location>
</feature>
<dbReference type="Gene3D" id="3.40.50.1000">
    <property type="entry name" value="HAD superfamily/HAD-like"/>
    <property type="match status" value="1"/>
</dbReference>
<dbReference type="GO" id="GO:0140326">
    <property type="term" value="F:ATPase-coupled intramembrane lipid transporter activity"/>
    <property type="evidence" value="ECO:0007669"/>
    <property type="project" value="TreeGrafter"/>
</dbReference>
<keyword evidence="6" id="KW-0460">Magnesium</keyword>
<keyword evidence="13" id="KW-1185">Reference proteome</keyword>
<feature type="transmembrane region" description="Helical" evidence="10">
    <location>
        <begin position="348"/>
        <end position="368"/>
    </location>
</feature>
<keyword evidence="7 10" id="KW-1133">Transmembrane helix</keyword>
<evidence type="ECO:0000256" key="8">
    <source>
        <dbReference type="ARBA" id="ARBA00023136"/>
    </source>
</evidence>
<feature type="compositionally biased region" description="Polar residues" evidence="9">
    <location>
        <begin position="518"/>
        <end position="538"/>
    </location>
</feature>
<dbReference type="InterPro" id="IPR023214">
    <property type="entry name" value="HAD_sf"/>
</dbReference>
<feature type="domain" description="P-type ATPase C-terminal" evidence="11">
    <location>
        <begin position="131"/>
        <end position="378"/>
    </location>
</feature>
<feature type="compositionally biased region" description="Basic and acidic residues" evidence="9">
    <location>
        <begin position="689"/>
        <end position="698"/>
    </location>
</feature>
<evidence type="ECO:0000256" key="9">
    <source>
        <dbReference type="SAM" id="MobiDB-lite"/>
    </source>
</evidence>
<organism evidence="12 13">
    <name type="scientific">Rhizophlyctis rosea</name>
    <dbReference type="NCBI Taxonomy" id="64517"/>
    <lineage>
        <taxon>Eukaryota</taxon>
        <taxon>Fungi</taxon>
        <taxon>Fungi incertae sedis</taxon>
        <taxon>Chytridiomycota</taxon>
        <taxon>Chytridiomycota incertae sedis</taxon>
        <taxon>Chytridiomycetes</taxon>
        <taxon>Rhizophlyctidales</taxon>
        <taxon>Rhizophlyctidaceae</taxon>
        <taxon>Rhizophlyctis</taxon>
    </lineage>
</organism>
<dbReference type="GO" id="GO:0045332">
    <property type="term" value="P:phospholipid translocation"/>
    <property type="evidence" value="ECO:0007669"/>
    <property type="project" value="TreeGrafter"/>
</dbReference>
<dbReference type="GO" id="GO:0005886">
    <property type="term" value="C:plasma membrane"/>
    <property type="evidence" value="ECO:0007669"/>
    <property type="project" value="TreeGrafter"/>
</dbReference>